<gene>
    <name evidence="2" type="ORF">BCR44DRAFT_1037801</name>
</gene>
<evidence type="ECO:0000256" key="1">
    <source>
        <dbReference type="SAM" id="MobiDB-lite"/>
    </source>
</evidence>
<evidence type="ECO:0000313" key="2">
    <source>
        <dbReference type="EMBL" id="ORZ29872.1"/>
    </source>
</evidence>
<feature type="compositionally biased region" description="Basic and acidic residues" evidence="1">
    <location>
        <begin position="154"/>
        <end position="164"/>
    </location>
</feature>
<evidence type="ECO:0000313" key="3">
    <source>
        <dbReference type="Proteomes" id="UP000193411"/>
    </source>
</evidence>
<sequence>MCMAHLKGLPADASFDRAGIVGVLLRLFIGPNEMSLWSDRSISHPSFQHPKTLEIALDLESTQAELFLPCATNHPELHNIVSLLDGNSVSLIDIASHSFFSSRSRSALRNVGHNMQMEFERRMAVAEARAAASASKTSKRKAADGQAGKSLRNAAEEHMSPRNK</sequence>
<name>A0A1Y2HA02_9FUNG</name>
<accession>A0A1Y2HA02</accession>
<proteinExistence type="predicted"/>
<dbReference type="AlphaFoldDB" id="A0A1Y2HA02"/>
<keyword evidence="3" id="KW-1185">Reference proteome</keyword>
<protein>
    <submittedName>
        <fullName evidence="2">Uncharacterized protein</fullName>
    </submittedName>
</protein>
<organism evidence="2 3">
    <name type="scientific">Catenaria anguillulae PL171</name>
    <dbReference type="NCBI Taxonomy" id="765915"/>
    <lineage>
        <taxon>Eukaryota</taxon>
        <taxon>Fungi</taxon>
        <taxon>Fungi incertae sedis</taxon>
        <taxon>Blastocladiomycota</taxon>
        <taxon>Blastocladiomycetes</taxon>
        <taxon>Blastocladiales</taxon>
        <taxon>Catenariaceae</taxon>
        <taxon>Catenaria</taxon>
    </lineage>
</organism>
<dbReference type="EMBL" id="MCFL01000122">
    <property type="protein sequence ID" value="ORZ29872.1"/>
    <property type="molecule type" value="Genomic_DNA"/>
</dbReference>
<dbReference type="Proteomes" id="UP000193411">
    <property type="component" value="Unassembled WGS sequence"/>
</dbReference>
<comment type="caution">
    <text evidence="2">The sequence shown here is derived from an EMBL/GenBank/DDBJ whole genome shotgun (WGS) entry which is preliminary data.</text>
</comment>
<feature type="region of interest" description="Disordered" evidence="1">
    <location>
        <begin position="130"/>
        <end position="164"/>
    </location>
</feature>
<reference evidence="2 3" key="1">
    <citation type="submission" date="2016-07" db="EMBL/GenBank/DDBJ databases">
        <title>Pervasive Adenine N6-methylation of Active Genes in Fungi.</title>
        <authorList>
            <consortium name="DOE Joint Genome Institute"/>
            <person name="Mondo S.J."/>
            <person name="Dannebaum R.O."/>
            <person name="Kuo R.C."/>
            <person name="Labutti K."/>
            <person name="Haridas S."/>
            <person name="Kuo A."/>
            <person name="Salamov A."/>
            <person name="Ahrendt S.R."/>
            <person name="Lipzen A."/>
            <person name="Sullivan W."/>
            <person name="Andreopoulos W.B."/>
            <person name="Clum A."/>
            <person name="Lindquist E."/>
            <person name="Daum C."/>
            <person name="Ramamoorthy G.K."/>
            <person name="Gryganskyi A."/>
            <person name="Culley D."/>
            <person name="Magnuson J.K."/>
            <person name="James T.Y."/>
            <person name="O'Malley M.A."/>
            <person name="Stajich J.E."/>
            <person name="Spatafora J.W."/>
            <person name="Visel A."/>
            <person name="Grigoriev I.V."/>
        </authorList>
    </citation>
    <scope>NUCLEOTIDE SEQUENCE [LARGE SCALE GENOMIC DNA]</scope>
    <source>
        <strain evidence="2 3">PL171</strain>
    </source>
</reference>